<comment type="caution">
    <text evidence="5">The sequence shown here is derived from an EMBL/GenBank/DDBJ whole genome shotgun (WGS) entry which is preliminary data.</text>
</comment>
<name>A0A5M3TC10_LIMPL</name>
<accession>A0A5M3TC10</accession>
<dbReference type="PANTHER" id="PTHR38011:SF7">
    <property type="entry name" value="2,5-DIAMINO-6-RIBOSYLAMINO-4(3H)-PYRIMIDINONE 5'-PHOSPHATE REDUCTASE"/>
    <property type="match status" value="1"/>
</dbReference>
<comment type="pathway">
    <text evidence="1">Cofactor biosynthesis; riboflavin biosynthesis.</text>
</comment>
<evidence type="ECO:0000256" key="2">
    <source>
        <dbReference type="ARBA" id="ARBA00022857"/>
    </source>
</evidence>
<protein>
    <submittedName>
        <fullName evidence="5">Riboflavin-specific deaminase</fullName>
    </submittedName>
</protein>
<dbReference type="RefSeq" id="WP_006618717.1">
    <property type="nucleotide sequence ID" value="NZ_BIMW01000176.1"/>
</dbReference>
<reference evidence="5 6" key="1">
    <citation type="journal article" date="2019" name="J Genomics">
        <title>The Draft Genome of a Hydrogen-producing Cyanobacterium, Arthrospira platensis NIES-46.</title>
        <authorList>
            <person name="Suzuki S."/>
            <person name="Yamaguchi H."/>
            <person name="Kawachi M."/>
        </authorList>
    </citation>
    <scope>NUCLEOTIDE SEQUENCE [LARGE SCALE GENOMIC DNA]</scope>
    <source>
        <strain evidence="5 6">NIES-46</strain>
    </source>
</reference>
<organism evidence="5 6">
    <name type="scientific">Limnospira platensis NIES-46</name>
    <dbReference type="NCBI Taxonomy" id="1236695"/>
    <lineage>
        <taxon>Bacteria</taxon>
        <taxon>Bacillati</taxon>
        <taxon>Cyanobacteriota</taxon>
        <taxon>Cyanophyceae</taxon>
        <taxon>Oscillatoriophycideae</taxon>
        <taxon>Oscillatoriales</taxon>
        <taxon>Sirenicapillariaceae</taxon>
        <taxon>Limnospira</taxon>
    </lineage>
</organism>
<proteinExistence type="predicted"/>
<dbReference type="PANTHER" id="PTHR38011">
    <property type="entry name" value="DIHYDROFOLATE REDUCTASE FAMILY PROTEIN (AFU_ORTHOLOGUE AFUA_8G06820)"/>
    <property type="match status" value="1"/>
</dbReference>
<evidence type="ECO:0000259" key="4">
    <source>
        <dbReference type="Pfam" id="PF01872"/>
    </source>
</evidence>
<dbReference type="Gene3D" id="3.40.430.10">
    <property type="entry name" value="Dihydrofolate Reductase, subunit A"/>
    <property type="match status" value="1"/>
</dbReference>
<dbReference type="Proteomes" id="UP000326169">
    <property type="component" value="Unassembled WGS sequence"/>
</dbReference>
<dbReference type="InterPro" id="IPR050765">
    <property type="entry name" value="Riboflavin_Biosynth_HTPR"/>
</dbReference>
<keyword evidence="3" id="KW-0560">Oxidoreductase</keyword>
<gene>
    <name evidence="5" type="ORF">NIES46_43210</name>
</gene>
<dbReference type="InterPro" id="IPR002734">
    <property type="entry name" value="RibDG_C"/>
</dbReference>
<dbReference type="GeneID" id="301685082"/>
<feature type="domain" description="Bacterial bifunctional deaminase-reductase C-terminal" evidence="4">
    <location>
        <begin position="11"/>
        <end position="225"/>
    </location>
</feature>
<evidence type="ECO:0000313" key="6">
    <source>
        <dbReference type="Proteomes" id="UP000326169"/>
    </source>
</evidence>
<evidence type="ECO:0000313" key="5">
    <source>
        <dbReference type="EMBL" id="GCE96252.1"/>
    </source>
</evidence>
<dbReference type="InterPro" id="IPR024072">
    <property type="entry name" value="DHFR-like_dom_sf"/>
</dbReference>
<dbReference type="EMBL" id="BIMW01000176">
    <property type="protein sequence ID" value="GCE96252.1"/>
    <property type="molecule type" value="Genomic_DNA"/>
</dbReference>
<dbReference type="Pfam" id="PF01872">
    <property type="entry name" value="RibD_C"/>
    <property type="match status" value="1"/>
</dbReference>
<evidence type="ECO:0000256" key="3">
    <source>
        <dbReference type="ARBA" id="ARBA00023002"/>
    </source>
</evidence>
<sequence length="234" mass="25693">MDEIIPTTRPHTTVILAMSADGKIADLMRSPARFGSNADIIHLERQIAQADAVLFGNGTLAAYGTVLRVSSTELLGDREKNGKPPQPVQIVCSASGKINPTLKFFQQPVPKWLLTTFLGGQPWKRFSDHFDQVIVADDSNGVITWSEALQQLRDRDIQRLAVLGGGQLVASLMAHHAIDEFHLTVCPRILGGTTSPTPVDGEGFLSRFAPHLQLLSVQQVDDEVFLHYRVKSPH</sequence>
<keyword evidence="2" id="KW-0521">NADP</keyword>
<dbReference type="SUPFAM" id="SSF53597">
    <property type="entry name" value="Dihydrofolate reductase-like"/>
    <property type="match status" value="1"/>
</dbReference>
<evidence type="ECO:0000256" key="1">
    <source>
        <dbReference type="ARBA" id="ARBA00005104"/>
    </source>
</evidence>
<keyword evidence="6" id="KW-1185">Reference proteome</keyword>